<dbReference type="GO" id="GO:0016705">
    <property type="term" value="F:oxidoreductase activity, acting on paired donors, with incorporation or reduction of molecular oxygen"/>
    <property type="evidence" value="ECO:0007669"/>
    <property type="project" value="InterPro"/>
</dbReference>
<evidence type="ECO:0000256" key="1">
    <source>
        <dbReference type="ARBA" id="ARBA00001971"/>
    </source>
</evidence>
<dbReference type="FunFam" id="1.10.630.10:FF:000050">
    <property type="entry name" value="Cytochrome P450 monooxygenase"/>
    <property type="match status" value="1"/>
</dbReference>
<dbReference type="PRINTS" id="PR00463">
    <property type="entry name" value="EP450I"/>
</dbReference>
<evidence type="ECO:0000256" key="2">
    <source>
        <dbReference type="ARBA" id="ARBA00010617"/>
    </source>
</evidence>
<keyword evidence="5 6" id="KW-0408">Iron</keyword>
<evidence type="ECO:0000313" key="9">
    <source>
        <dbReference type="Proteomes" id="UP000722485"/>
    </source>
</evidence>
<keyword evidence="3 6" id="KW-0349">Heme</keyword>
<dbReference type="InterPro" id="IPR050121">
    <property type="entry name" value="Cytochrome_P450_monoxygenase"/>
</dbReference>
<feature type="binding site" description="axial binding residue" evidence="6">
    <location>
        <position position="460"/>
    </location>
    <ligand>
        <name>heme</name>
        <dbReference type="ChEBI" id="CHEBI:30413"/>
    </ligand>
    <ligandPart>
        <name>Fe</name>
        <dbReference type="ChEBI" id="CHEBI:18248"/>
    </ligandPart>
</feature>
<name>A0A9P5HKI5_9HYPO</name>
<evidence type="ECO:0000256" key="4">
    <source>
        <dbReference type="ARBA" id="ARBA00022723"/>
    </source>
</evidence>
<dbReference type="InterPro" id="IPR001128">
    <property type="entry name" value="Cyt_P450"/>
</dbReference>
<dbReference type="InterPro" id="IPR017972">
    <property type="entry name" value="Cyt_P450_CS"/>
</dbReference>
<comment type="similarity">
    <text evidence="2 7">Belongs to the cytochrome P450 family.</text>
</comment>
<evidence type="ECO:0000256" key="3">
    <source>
        <dbReference type="ARBA" id="ARBA00022617"/>
    </source>
</evidence>
<dbReference type="Proteomes" id="UP000722485">
    <property type="component" value="Unassembled WGS sequence"/>
</dbReference>
<keyword evidence="9" id="KW-1185">Reference proteome</keyword>
<comment type="cofactor">
    <cofactor evidence="1 6">
        <name>heme</name>
        <dbReference type="ChEBI" id="CHEBI:30413"/>
    </cofactor>
</comment>
<dbReference type="InterPro" id="IPR002401">
    <property type="entry name" value="Cyt_P450_E_grp-I"/>
</dbReference>
<organism evidence="8 9">
    <name type="scientific">Cylindrodendrum hubeiense</name>
    <dbReference type="NCBI Taxonomy" id="595255"/>
    <lineage>
        <taxon>Eukaryota</taxon>
        <taxon>Fungi</taxon>
        <taxon>Dikarya</taxon>
        <taxon>Ascomycota</taxon>
        <taxon>Pezizomycotina</taxon>
        <taxon>Sordariomycetes</taxon>
        <taxon>Hypocreomycetidae</taxon>
        <taxon>Hypocreales</taxon>
        <taxon>Nectriaceae</taxon>
        <taxon>Cylindrodendrum</taxon>
    </lineage>
</organism>
<dbReference type="PANTHER" id="PTHR24305:SF232">
    <property type="entry name" value="P450, PUTATIVE (EUROFUNG)-RELATED"/>
    <property type="match status" value="1"/>
</dbReference>
<dbReference type="PRINTS" id="PR00385">
    <property type="entry name" value="P450"/>
</dbReference>
<reference evidence="8" key="1">
    <citation type="submission" date="2020-03" db="EMBL/GenBank/DDBJ databases">
        <title>Draft Genome Sequence of Cylindrodendrum hubeiense.</title>
        <authorList>
            <person name="Buettner E."/>
            <person name="Kellner H."/>
        </authorList>
    </citation>
    <scope>NUCLEOTIDE SEQUENCE</scope>
    <source>
        <strain evidence="8">IHI 201604</strain>
    </source>
</reference>
<dbReference type="GO" id="GO:0020037">
    <property type="term" value="F:heme binding"/>
    <property type="evidence" value="ECO:0007669"/>
    <property type="project" value="InterPro"/>
</dbReference>
<protein>
    <recommendedName>
        <fullName evidence="10">Cytochrome P450</fullName>
    </recommendedName>
</protein>
<dbReference type="Pfam" id="PF00067">
    <property type="entry name" value="p450"/>
    <property type="match status" value="1"/>
</dbReference>
<dbReference type="PANTHER" id="PTHR24305">
    <property type="entry name" value="CYTOCHROME P450"/>
    <property type="match status" value="1"/>
</dbReference>
<proteinExistence type="inferred from homology"/>
<keyword evidence="7" id="KW-0560">Oxidoreductase</keyword>
<dbReference type="CDD" id="cd11060">
    <property type="entry name" value="CYP57A1-like"/>
    <property type="match status" value="1"/>
</dbReference>
<keyword evidence="7" id="KW-0503">Monooxygenase</keyword>
<evidence type="ECO:0008006" key="10">
    <source>
        <dbReference type="Google" id="ProtNLM"/>
    </source>
</evidence>
<evidence type="ECO:0000256" key="7">
    <source>
        <dbReference type="RuleBase" id="RU000461"/>
    </source>
</evidence>
<keyword evidence="4 6" id="KW-0479">Metal-binding</keyword>
<evidence type="ECO:0000256" key="6">
    <source>
        <dbReference type="PIRSR" id="PIRSR602401-1"/>
    </source>
</evidence>
<dbReference type="OrthoDB" id="3934656at2759"/>
<evidence type="ECO:0000256" key="5">
    <source>
        <dbReference type="ARBA" id="ARBA00023004"/>
    </source>
</evidence>
<dbReference type="GO" id="GO:0005506">
    <property type="term" value="F:iron ion binding"/>
    <property type="evidence" value="ECO:0007669"/>
    <property type="project" value="InterPro"/>
</dbReference>
<dbReference type="SUPFAM" id="SSF48264">
    <property type="entry name" value="Cytochrome P450"/>
    <property type="match status" value="1"/>
</dbReference>
<dbReference type="AlphaFoldDB" id="A0A9P5HKI5"/>
<evidence type="ECO:0000313" key="8">
    <source>
        <dbReference type="EMBL" id="KAF7556197.1"/>
    </source>
</evidence>
<comment type="caution">
    <text evidence="8">The sequence shown here is derived from an EMBL/GenBank/DDBJ whole genome shotgun (WGS) entry which is preliminary data.</text>
</comment>
<dbReference type="InterPro" id="IPR036396">
    <property type="entry name" value="Cyt_P450_sf"/>
</dbReference>
<sequence length="516" mass="58495">MLEAEKLYLLLGAISAWILVSLVRNVFASGVRDLPGPLLAKFTNLYRLVDVSKGYNHVSLVKLHESCGDNVRFGPRVVSVRNPKDVNKIYGLKGGYVKSDFYAVQQQLANGKATQTLFTTLDEAFHAKIKRPVANAYSMTTLTDYEPLVDRTILALFHQLENRYARTGRDCPIFEWLQYYAFDVIGEVTCSENFGFIEKGCDVGGIIDALNVTMDYNAFVGQIPWLDHWLKKNPVWTRIAQPTGAVAQFAHKQLLSRLDETKEKISSDSMESQKRDFVDRFFQAKETHSEIVDDRQVFSYMVTNMFAGSDTTAISLRAIVYYTLKHPQVYAKLMSELDTAKEAGQLSMPVTWKQSQTLPYFDAVVKEALRLHPAVGLILERIVPNQGLRLECGTVLPAGTIVGASPWVMHRDRSIYGQDVESFRPERWLPGVNEDTDSYNKRLKAMKGADFTFGKGHRTCIGRNISLLEIYKMLPSFFLCYSVELTDPDATWSLKNSWFVRQEGVEVKISVRNNKD</sequence>
<gene>
    <name evidence="8" type="ORF">G7Z17_g1623</name>
</gene>
<dbReference type="GO" id="GO:0004497">
    <property type="term" value="F:monooxygenase activity"/>
    <property type="evidence" value="ECO:0007669"/>
    <property type="project" value="UniProtKB-KW"/>
</dbReference>
<dbReference type="EMBL" id="JAANBB010000014">
    <property type="protein sequence ID" value="KAF7556197.1"/>
    <property type="molecule type" value="Genomic_DNA"/>
</dbReference>
<accession>A0A9P5HKI5</accession>
<dbReference type="Gene3D" id="1.10.630.10">
    <property type="entry name" value="Cytochrome P450"/>
    <property type="match status" value="1"/>
</dbReference>
<dbReference type="PROSITE" id="PS00086">
    <property type="entry name" value="CYTOCHROME_P450"/>
    <property type="match status" value="1"/>
</dbReference>